<dbReference type="OrthoDB" id="9797603at2"/>
<dbReference type="EMBL" id="BLAF01000009">
    <property type="protein sequence ID" value="GES19029.1"/>
    <property type="molecule type" value="Genomic_DNA"/>
</dbReference>
<name>A0A5M3XFT6_9ACTN</name>
<comment type="caution">
    <text evidence="2">The sequence shown here is derived from an EMBL/GenBank/DDBJ whole genome shotgun (WGS) entry which is preliminary data.</text>
</comment>
<proteinExistence type="predicted"/>
<organism evidence="2 3">
    <name type="scientific">Acrocarpospora pleiomorpha</name>
    <dbReference type="NCBI Taxonomy" id="90975"/>
    <lineage>
        <taxon>Bacteria</taxon>
        <taxon>Bacillati</taxon>
        <taxon>Actinomycetota</taxon>
        <taxon>Actinomycetes</taxon>
        <taxon>Streptosporangiales</taxon>
        <taxon>Streptosporangiaceae</taxon>
        <taxon>Acrocarpospora</taxon>
    </lineage>
</organism>
<dbReference type="InterPro" id="IPR011009">
    <property type="entry name" value="Kinase-like_dom_sf"/>
</dbReference>
<dbReference type="GO" id="GO:0016740">
    <property type="term" value="F:transferase activity"/>
    <property type="evidence" value="ECO:0007669"/>
    <property type="project" value="UniProtKB-KW"/>
</dbReference>
<gene>
    <name evidence="2" type="ORF">Aple_019250</name>
</gene>
<dbReference type="InterPro" id="IPR002575">
    <property type="entry name" value="Aminoglycoside_PTrfase"/>
</dbReference>
<dbReference type="PANTHER" id="PTHR21310:SF42">
    <property type="entry name" value="BIFUNCTIONAL AAC_APH"/>
    <property type="match status" value="1"/>
</dbReference>
<evidence type="ECO:0000313" key="2">
    <source>
        <dbReference type="EMBL" id="GES19029.1"/>
    </source>
</evidence>
<dbReference type="CDD" id="cd05155">
    <property type="entry name" value="APH_ChoK_like_1"/>
    <property type="match status" value="1"/>
</dbReference>
<dbReference type="Gene3D" id="3.90.1200.10">
    <property type="match status" value="1"/>
</dbReference>
<keyword evidence="2" id="KW-0808">Transferase</keyword>
<keyword evidence="3" id="KW-1185">Reference proteome</keyword>
<reference evidence="2 3" key="1">
    <citation type="submission" date="2019-10" db="EMBL/GenBank/DDBJ databases">
        <title>Whole genome shotgun sequence of Acrocarpospora pleiomorpha NBRC 16267.</title>
        <authorList>
            <person name="Ichikawa N."/>
            <person name="Kimura A."/>
            <person name="Kitahashi Y."/>
            <person name="Komaki H."/>
            <person name="Oguchi A."/>
        </authorList>
    </citation>
    <scope>NUCLEOTIDE SEQUENCE [LARGE SCALE GENOMIC DNA]</scope>
    <source>
        <strain evidence="2 3">NBRC 16267</strain>
    </source>
</reference>
<dbReference type="SUPFAM" id="SSF56112">
    <property type="entry name" value="Protein kinase-like (PK-like)"/>
    <property type="match status" value="1"/>
</dbReference>
<dbReference type="AlphaFoldDB" id="A0A5M3XFT6"/>
<dbReference type="PANTHER" id="PTHR21310">
    <property type="entry name" value="AMINOGLYCOSIDE PHOSPHOTRANSFERASE-RELATED-RELATED"/>
    <property type="match status" value="1"/>
</dbReference>
<protein>
    <submittedName>
        <fullName evidence="2">Putative phosphotransferase</fullName>
    </submittedName>
</protein>
<dbReference type="Gene3D" id="3.30.200.20">
    <property type="entry name" value="Phosphorylase Kinase, domain 1"/>
    <property type="match status" value="1"/>
</dbReference>
<sequence>MKMSADHLMVSPETVRVLVNEQFPEWRSLPITSITAHGTVNTIFRVGEHFTARFPLQPGHVESIRRWLEAEAEAARELVGRTRFPTPEPVALGEPGAGYPLPWAVQTWLPGVVATDEDPGESVAFAHDLADLITSLRAVDTRGRTFAGKGRGGELQSHDAWVETCFKHSEQLLDVRRLRLMWGNFRNLPREAADVMAHSDLIPGNVLVSAGRLAGILDVGGFGPADPALDLVSAWHLLEDGPREVFRLDLGCDDLEWERGKAWAFVQAMGVVWYYLETNPVMSRMGRRTLERILATNRPPENVSV</sequence>
<evidence type="ECO:0000259" key="1">
    <source>
        <dbReference type="Pfam" id="PF01636"/>
    </source>
</evidence>
<dbReference type="InterPro" id="IPR051678">
    <property type="entry name" value="AGP_Transferase"/>
</dbReference>
<feature type="domain" description="Aminoglycoside phosphotransferase" evidence="1">
    <location>
        <begin position="37"/>
        <end position="261"/>
    </location>
</feature>
<dbReference type="Pfam" id="PF01636">
    <property type="entry name" value="APH"/>
    <property type="match status" value="1"/>
</dbReference>
<dbReference type="Proteomes" id="UP000377595">
    <property type="component" value="Unassembled WGS sequence"/>
</dbReference>
<evidence type="ECO:0000313" key="3">
    <source>
        <dbReference type="Proteomes" id="UP000377595"/>
    </source>
</evidence>
<accession>A0A5M3XFT6</accession>